<reference evidence="5 6" key="1">
    <citation type="submission" date="2020-08" db="EMBL/GenBank/DDBJ databases">
        <authorList>
            <person name="Criscuolo A."/>
        </authorList>
    </citation>
    <scope>NUCLEOTIDE SEQUENCE [LARGE SCALE GENOMIC DNA]</scope>
    <source>
        <strain evidence="5">CIP111764</strain>
    </source>
</reference>
<feature type="binding site" evidence="4">
    <location>
        <position position="205"/>
    </location>
    <ligand>
        <name>a divalent metal cation</name>
        <dbReference type="ChEBI" id="CHEBI:60240"/>
        <label>1</label>
    </ligand>
</feature>
<proteinExistence type="inferred from homology"/>
<dbReference type="InterPro" id="IPR018228">
    <property type="entry name" value="DNase_TatD-rel_CS"/>
</dbReference>
<dbReference type="PROSITE" id="PS01137">
    <property type="entry name" value="TATD_1"/>
    <property type="match status" value="1"/>
</dbReference>
<evidence type="ECO:0000256" key="1">
    <source>
        <dbReference type="ARBA" id="ARBA00009275"/>
    </source>
</evidence>
<dbReference type="RefSeq" id="WP_187672339.1">
    <property type="nucleotide sequence ID" value="NZ_CAJFCI010000069.1"/>
</dbReference>
<dbReference type="SUPFAM" id="SSF51556">
    <property type="entry name" value="Metallo-dependent hydrolases"/>
    <property type="match status" value="1"/>
</dbReference>
<sequence>MLVDSHCHLDRLDLATHGGSLDSALDAARACGVGHFLCIGVSADNAAAVKALAERYADVDCSVGVHPLDLEPGAAPALDWLLGELEHPRVVAIGETGLDYHYEPEAAELQQEAFRLHLEAARITGKPVIVHTRAARADTLALLREAALPQAGVLHCFTEDWEMARAALDLGFYISLSGIVTFRNADALREVARRVPAGRLLVETDSPYLAPIPYRGKPNLPQYVREVAEFLASVRGTSFEKLAEQTTANFQRLFPLARVNRG</sequence>
<dbReference type="InterPro" id="IPR001130">
    <property type="entry name" value="TatD-like"/>
</dbReference>
<dbReference type="InterPro" id="IPR032466">
    <property type="entry name" value="Metal_Hydrolase"/>
</dbReference>
<dbReference type="InterPro" id="IPR015991">
    <property type="entry name" value="TatD/YcfH-like"/>
</dbReference>
<name>A0A7U7EPY1_9GAMM</name>
<dbReference type="FunFam" id="3.20.20.140:FF:000005">
    <property type="entry name" value="TatD family hydrolase"/>
    <property type="match status" value="1"/>
</dbReference>
<organism evidence="5 6">
    <name type="scientific">Zestomonas carbonaria</name>
    <dbReference type="NCBI Taxonomy" id="2762745"/>
    <lineage>
        <taxon>Bacteria</taxon>
        <taxon>Pseudomonadati</taxon>
        <taxon>Pseudomonadota</taxon>
        <taxon>Gammaproteobacteria</taxon>
        <taxon>Pseudomonadales</taxon>
        <taxon>Pseudomonadaceae</taxon>
        <taxon>Zestomonas</taxon>
    </lineage>
</organism>
<feature type="binding site" evidence="4">
    <location>
        <position position="95"/>
    </location>
    <ligand>
        <name>a divalent metal cation</name>
        <dbReference type="ChEBI" id="CHEBI:60240"/>
        <label>1</label>
    </ligand>
</feature>
<feature type="binding site" evidence="4">
    <location>
        <position position="155"/>
    </location>
    <ligand>
        <name>a divalent metal cation</name>
        <dbReference type="ChEBI" id="CHEBI:60240"/>
        <label>2</label>
    </ligand>
</feature>
<dbReference type="GO" id="GO:0016788">
    <property type="term" value="F:hydrolase activity, acting on ester bonds"/>
    <property type="evidence" value="ECO:0007669"/>
    <property type="project" value="InterPro"/>
</dbReference>
<keyword evidence="2 4" id="KW-0479">Metal-binding</keyword>
<keyword evidence="6" id="KW-1185">Reference proteome</keyword>
<accession>A0A7U7EPY1</accession>
<dbReference type="AlphaFoldDB" id="A0A7U7EPY1"/>
<dbReference type="PIRSF" id="PIRSF005902">
    <property type="entry name" value="DNase_TatD"/>
    <property type="match status" value="1"/>
</dbReference>
<gene>
    <name evidence="5" type="primary">ycfH</name>
    <name evidence="5" type="ORF">PSEWESI4_03320</name>
</gene>
<evidence type="ECO:0000313" key="6">
    <source>
        <dbReference type="Proteomes" id="UP000583387"/>
    </source>
</evidence>
<dbReference type="EC" id="3.1.-.-" evidence="5"/>
<dbReference type="PANTHER" id="PTHR46124:SF2">
    <property type="entry name" value="D-AMINOACYL-TRNA DEACYLASE"/>
    <property type="match status" value="1"/>
</dbReference>
<protein>
    <submittedName>
        <fullName evidence="5">Putative metal-dependent hydrolase YcfH</fullName>
        <ecNumber evidence="5">3.1.-.-</ecNumber>
    </submittedName>
</protein>
<dbReference type="Proteomes" id="UP000583387">
    <property type="component" value="Unassembled WGS sequence"/>
</dbReference>
<dbReference type="NCBIfam" id="TIGR00010">
    <property type="entry name" value="YchF/TatD family DNA exonuclease"/>
    <property type="match status" value="1"/>
</dbReference>
<evidence type="ECO:0000256" key="2">
    <source>
        <dbReference type="ARBA" id="ARBA00022723"/>
    </source>
</evidence>
<comment type="similarity">
    <text evidence="1">Belongs to the metallo-dependent hydrolases superfamily. TatD-type hydrolase family.</text>
</comment>
<dbReference type="GO" id="GO:0005829">
    <property type="term" value="C:cytosol"/>
    <property type="evidence" value="ECO:0007669"/>
    <property type="project" value="TreeGrafter"/>
</dbReference>
<evidence type="ECO:0000256" key="3">
    <source>
        <dbReference type="ARBA" id="ARBA00022801"/>
    </source>
</evidence>
<comment type="caution">
    <text evidence="5">The sequence shown here is derived from an EMBL/GenBank/DDBJ whole genome shotgun (WGS) entry which is preliminary data.</text>
</comment>
<dbReference type="Pfam" id="PF01026">
    <property type="entry name" value="TatD_DNase"/>
    <property type="match status" value="1"/>
</dbReference>
<dbReference type="Gene3D" id="3.20.20.140">
    <property type="entry name" value="Metal-dependent hydrolases"/>
    <property type="match status" value="1"/>
</dbReference>
<feature type="binding site" evidence="4">
    <location>
        <position position="6"/>
    </location>
    <ligand>
        <name>a divalent metal cation</name>
        <dbReference type="ChEBI" id="CHEBI:60240"/>
        <label>1</label>
    </ligand>
</feature>
<feature type="binding site" evidence="4">
    <location>
        <position position="131"/>
    </location>
    <ligand>
        <name>a divalent metal cation</name>
        <dbReference type="ChEBI" id="CHEBI:60240"/>
        <label>2</label>
    </ligand>
</feature>
<dbReference type="PANTHER" id="PTHR46124">
    <property type="entry name" value="D-AMINOACYL-TRNA DEACYLASE"/>
    <property type="match status" value="1"/>
</dbReference>
<dbReference type="CDD" id="cd01310">
    <property type="entry name" value="TatD_DNAse"/>
    <property type="match status" value="1"/>
</dbReference>
<feature type="binding site" evidence="4">
    <location>
        <position position="8"/>
    </location>
    <ligand>
        <name>a divalent metal cation</name>
        <dbReference type="ChEBI" id="CHEBI:60240"/>
        <label>1</label>
    </ligand>
</feature>
<keyword evidence="3 5" id="KW-0378">Hydrolase</keyword>
<evidence type="ECO:0000256" key="4">
    <source>
        <dbReference type="PIRSR" id="PIRSR005902-1"/>
    </source>
</evidence>
<dbReference type="GO" id="GO:0004536">
    <property type="term" value="F:DNA nuclease activity"/>
    <property type="evidence" value="ECO:0007669"/>
    <property type="project" value="InterPro"/>
</dbReference>
<dbReference type="PROSITE" id="PS01091">
    <property type="entry name" value="TATD_3"/>
    <property type="match status" value="1"/>
</dbReference>
<dbReference type="EMBL" id="CAJFCI010000069">
    <property type="protein sequence ID" value="CAD5109024.1"/>
    <property type="molecule type" value="Genomic_DNA"/>
</dbReference>
<evidence type="ECO:0000313" key="5">
    <source>
        <dbReference type="EMBL" id="CAD5109024.1"/>
    </source>
</evidence>
<dbReference type="GO" id="GO:0046872">
    <property type="term" value="F:metal ion binding"/>
    <property type="evidence" value="ECO:0007669"/>
    <property type="project" value="UniProtKB-KW"/>
</dbReference>